<protein>
    <submittedName>
        <fullName evidence="1">Uncharacterized protein</fullName>
    </submittedName>
</protein>
<dbReference type="Proteomes" id="UP000314294">
    <property type="component" value="Unassembled WGS sequence"/>
</dbReference>
<name>A0A4Z2F9M6_9TELE</name>
<keyword evidence="2" id="KW-1185">Reference proteome</keyword>
<accession>A0A4Z2F9M6</accession>
<organism evidence="1 2">
    <name type="scientific">Liparis tanakae</name>
    <name type="common">Tanaka's snailfish</name>
    <dbReference type="NCBI Taxonomy" id="230148"/>
    <lineage>
        <taxon>Eukaryota</taxon>
        <taxon>Metazoa</taxon>
        <taxon>Chordata</taxon>
        <taxon>Craniata</taxon>
        <taxon>Vertebrata</taxon>
        <taxon>Euteleostomi</taxon>
        <taxon>Actinopterygii</taxon>
        <taxon>Neopterygii</taxon>
        <taxon>Teleostei</taxon>
        <taxon>Neoteleostei</taxon>
        <taxon>Acanthomorphata</taxon>
        <taxon>Eupercaria</taxon>
        <taxon>Perciformes</taxon>
        <taxon>Cottioidei</taxon>
        <taxon>Cottales</taxon>
        <taxon>Liparidae</taxon>
        <taxon>Liparis</taxon>
    </lineage>
</organism>
<gene>
    <name evidence="1" type="ORF">EYF80_052340</name>
</gene>
<reference evidence="1 2" key="1">
    <citation type="submission" date="2019-03" db="EMBL/GenBank/DDBJ databases">
        <title>First draft genome of Liparis tanakae, snailfish: a comprehensive survey of snailfish specific genes.</title>
        <authorList>
            <person name="Kim W."/>
            <person name="Song I."/>
            <person name="Jeong J.-H."/>
            <person name="Kim D."/>
            <person name="Kim S."/>
            <person name="Ryu S."/>
            <person name="Song J.Y."/>
            <person name="Lee S.K."/>
        </authorList>
    </citation>
    <scope>NUCLEOTIDE SEQUENCE [LARGE SCALE GENOMIC DNA]</scope>
    <source>
        <tissue evidence="1">Muscle</tissue>
    </source>
</reference>
<proteinExistence type="predicted"/>
<dbReference type="EMBL" id="SRLO01001480">
    <property type="protein sequence ID" value="TNN37494.1"/>
    <property type="molecule type" value="Genomic_DNA"/>
</dbReference>
<dbReference type="AlphaFoldDB" id="A0A4Z2F9M6"/>
<comment type="caution">
    <text evidence="1">The sequence shown here is derived from an EMBL/GenBank/DDBJ whole genome shotgun (WGS) entry which is preliminary data.</text>
</comment>
<evidence type="ECO:0000313" key="2">
    <source>
        <dbReference type="Proteomes" id="UP000314294"/>
    </source>
</evidence>
<evidence type="ECO:0000313" key="1">
    <source>
        <dbReference type="EMBL" id="TNN37494.1"/>
    </source>
</evidence>
<sequence length="80" mass="8559">MTREAPLALPEDAVGPHLKPVVVERNLKTAKQRGLCLSETRGGALGGPEQRCVAVAVGERRSTRGYGPGRRSSLAPRQKL</sequence>